<feature type="transmembrane region" description="Helical" evidence="1">
    <location>
        <begin position="170"/>
        <end position="193"/>
    </location>
</feature>
<keyword evidence="4" id="KW-1185">Reference proteome</keyword>
<dbReference type="InterPro" id="IPR050039">
    <property type="entry name" value="MAB_1171c-like"/>
</dbReference>
<reference evidence="3 4" key="1">
    <citation type="submission" date="2021-03" db="EMBL/GenBank/DDBJ databases">
        <title>Sequencing the genomes of 1000 actinobacteria strains.</title>
        <authorList>
            <person name="Klenk H.-P."/>
        </authorList>
    </citation>
    <scope>NUCLEOTIDE SEQUENCE [LARGE SCALE GENOMIC DNA]</scope>
    <source>
        <strain evidence="3 4">DSM 44580</strain>
    </source>
</reference>
<dbReference type="EMBL" id="JAGIOO010000001">
    <property type="protein sequence ID" value="MBP2476193.1"/>
    <property type="molecule type" value="Genomic_DNA"/>
</dbReference>
<evidence type="ECO:0000313" key="4">
    <source>
        <dbReference type="Proteomes" id="UP001519363"/>
    </source>
</evidence>
<feature type="transmembrane region" description="Helical" evidence="1">
    <location>
        <begin position="57"/>
        <end position="83"/>
    </location>
</feature>
<evidence type="ECO:0000313" key="3">
    <source>
        <dbReference type="EMBL" id="MBP2476193.1"/>
    </source>
</evidence>
<dbReference type="Pfam" id="PF20182">
    <property type="entry name" value="DUF6545"/>
    <property type="match status" value="1"/>
</dbReference>
<evidence type="ECO:0000259" key="2">
    <source>
        <dbReference type="Pfam" id="PF20182"/>
    </source>
</evidence>
<proteinExistence type="predicted"/>
<feature type="transmembrane region" description="Helical" evidence="1">
    <location>
        <begin position="95"/>
        <end position="117"/>
    </location>
</feature>
<accession>A0ABS5AHZ4</accession>
<protein>
    <recommendedName>
        <fullName evidence="2">DUF6545 domain-containing protein</fullName>
    </recommendedName>
</protein>
<evidence type="ECO:0000256" key="1">
    <source>
        <dbReference type="SAM" id="Phobius"/>
    </source>
</evidence>
<keyword evidence="1" id="KW-0472">Membrane</keyword>
<dbReference type="InterPro" id="IPR046675">
    <property type="entry name" value="DUF6545"/>
</dbReference>
<feature type="transmembrane region" description="Helical" evidence="1">
    <location>
        <begin position="205"/>
        <end position="228"/>
    </location>
</feature>
<comment type="caution">
    <text evidence="3">The sequence shown here is derived from an EMBL/GenBank/DDBJ whole genome shotgun (WGS) entry which is preliminary data.</text>
</comment>
<feature type="transmembrane region" description="Helical" evidence="1">
    <location>
        <begin position="123"/>
        <end position="149"/>
    </location>
</feature>
<gene>
    <name evidence="3" type="ORF">JOF53_005065</name>
</gene>
<organism evidence="3 4">
    <name type="scientific">Crossiella equi</name>
    <dbReference type="NCBI Taxonomy" id="130796"/>
    <lineage>
        <taxon>Bacteria</taxon>
        <taxon>Bacillati</taxon>
        <taxon>Actinomycetota</taxon>
        <taxon>Actinomycetes</taxon>
        <taxon>Pseudonocardiales</taxon>
        <taxon>Pseudonocardiaceae</taxon>
        <taxon>Crossiella</taxon>
    </lineage>
</organism>
<sequence length="367" mass="40182">MTALQGILLYGALGWKLYQFSRAPRDLSLRIVTACLVAAGFAYPLGLLAGSTAEPTIAVIVYSWAQYSLLMVVIYTLVLFFLFSALPRPLAKRQAYGQAVPLLAGLIGLAAVTFGTSESPGQYSIATVAGFYLFADAYLAYGVGVALWWTRRYARGATGRLRRGLLITSIGEVLMIAAAAGTCLTVAIMWAGVEMPEWTRTLSTFILFPGILLFIIGVSYPGVLMRLAALRVWWQHLRVYHQLRPLWTTLHEAFPQDALSRGPVRAAWRDVLSLRGVHRRYYRRVIECRDGLVRISPYLAHVRSGAGAESLTLAESLRAGLRAHAEGVEVTSQAVALALPDSDDLDDDVRELLALASELRQEPTAAV</sequence>
<keyword evidence="1" id="KW-1133">Transmembrane helix</keyword>
<feature type="domain" description="DUF6545" evidence="2">
    <location>
        <begin position="233"/>
        <end position="360"/>
    </location>
</feature>
<keyword evidence="1" id="KW-0812">Transmembrane</keyword>
<dbReference type="RefSeq" id="WP_086789659.1">
    <property type="nucleotide sequence ID" value="NZ_JAGIOO010000001.1"/>
</dbReference>
<name>A0ABS5AHZ4_9PSEU</name>
<dbReference type="Proteomes" id="UP001519363">
    <property type="component" value="Unassembled WGS sequence"/>
</dbReference>
<dbReference type="NCBIfam" id="NF042915">
    <property type="entry name" value="MAB_1171c_fam"/>
    <property type="match status" value="1"/>
</dbReference>
<feature type="transmembrane region" description="Helical" evidence="1">
    <location>
        <begin position="27"/>
        <end position="45"/>
    </location>
</feature>